<dbReference type="Pfam" id="PF20862">
    <property type="entry name" value="DUF6843"/>
    <property type="match status" value="1"/>
</dbReference>
<dbReference type="EMBL" id="LILC01000021">
    <property type="protein sequence ID" value="KOO43551.1"/>
    <property type="molecule type" value="Genomic_DNA"/>
</dbReference>
<protein>
    <recommendedName>
        <fullName evidence="1">DUF6843 domain-containing protein</fullName>
    </recommendedName>
</protein>
<dbReference type="Proteomes" id="UP000037558">
    <property type="component" value="Unassembled WGS sequence"/>
</dbReference>
<dbReference type="AlphaFoldDB" id="A0A0M0KXK5"/>
<evidence type="ECO:0000259" key="1">
    <source>
        <dbReference type="Pfam" id="PF20862"/>
    </source>
</evidence>
<dbReference type="PATRIC" id="fig|284581.3.peg.1199"/>
<feature type="domain" description="DUF6843" evidence="1">
    <location>
        <begin position="23"/>
        <end position="122"/>
    </location>
</feature>
<comment type="caution">
    <text evidence="2">The sequence shown here is derived from an EMBL/GenBank/DDBJ whole genome shotgun (WGS) entry which is preliminary data.</text>
</comment>
<dbReference type="OrthoDB" id="68404at2"/>
<accession>A0A0M0KXK5</accession>
<evidence type="ECO:0000313" key="2">
    <source>
        <dbReference type="EMBL" id="KOO43551.1"/>
    </source>
</evidence>
<organism evidence="2 3">
    <name type="scientific">Priestia koreensis</name>
    <dbReference type="NCBI Taxonomy" id="284581"/>
    <lineage>
        <taxon>Bacteria</taxon>
        <taxon>Bacillati</taxon>
        <taxon>Bacillota</taxon>
        <taxon>Bacilli</taxon>
        <taxon>Bacillales</taxon>
        <taxon>Bacillaceae</taxon>
        <taxon>Priestia</taxon>
    </lineage>
</organism>
<dbReference type="STRING" id="284581.AMD01_15960"/>
<gene>
    <name evidence="2" type="ORF">AMD01_15960</name>
</gene>
<reference evidence="3" key="1">
    <citation type="submission" date="2015-08" db="EMBL/GenBank/DDBJ databases">
        <title>Fjat-14210 dsm16467.</title>
        <authorList>
            <person name="Liu B."/>
            <person name="Wang J."/>
            <person name="Zhu Y."/>
            <person name="Liu G."/>
            <person name="Chen Q."/>
            <person name="Chen Z."/>
            <person name="Lan J."/>
            <person name="Che J."/>
            <person name="Ge C."/>
            <person name="Shi H."/>
            <person name="Pan Z."/>
            <person name="Liu X."/>
        </authorList>
    </citation>
    <scope>NUCLEOTIDE SEQUENCE [LARGE SCALE GENOMIC DNA]</scope>
    <source>
        <strain evidence="3">DSM 16467</strain>
    </source>
</reference>
<sequence length="142" mass="16316">MLGCMMCAAMLALAACKNDEAGEPSLYLIPKDYTGWVNIKYDKERGDKTTREGKYVVFKINKDGNCLTKSLLTHKGWATNQYYYVDDNGKRTKLHPGKRIHGATEGNQNKNYTEEHFFVGSAKEFSKSEDYRRTEKQLKEDE</sequence>
<evidence type="ECO:0000313" key="3">
    <source>
        <dbReference type="Proteomes" id="UP000037558"/>
    </source>
</evidence>
<keyword evidence="3" id="KW-1185">Reference proteome</keyword>
<name>A0A0M0KXK5_9BACI</name>
<dbReference type="InterPro" id="IPR049293">
    <property type="entry name" value="DUF6843"/>
</dbReference>
<proteinExistence type="predicted"/>